<dbReference type="PANTHER" id="PTHR22789:SF0">
    <property type="entry name" value="3-OXO-TETRONATE 4-PHOSPHATE DECARBOXYLASE-RELATED"/>
    <property type="match status" value="1"/>
</dbReference>
<organism evidence="4 5">
    <name type="scientific">Mucisphaera calidilacus</name>
    <dbReference type="NCBI Taxonomy" id="2527982"/>
    <lineage>
        <taxon>Bacteria</taxon>
        <taxon>Pseudomonadati</taxon>
        <taxon>Planctomycetota</taxon>
        <taxon>Phycisphaerae</taxon>
        <taxon>Phycisphaerales</taxon>
        <taxon>Phycisphaeraceae</taxon>
        <taxon>Mucisphaera</taxon>
    </lineage>
</organism>
<dbReference type="GO" id="GO:0016832">
    <property type="term" value="F:aldehyde-lyase activity"/>
    <property type="evidence" value="ECO:0007669"/>
    <property type="project" value="TreeGrafter"/>
</dbReference>
<evidence type="ECO:0000259" key="3">
    <source>
        <dbReference type="SMART" id="SM01007"/>
    </source>
</evidence>
<dbReference type="GO" id="GO:0046570">
    <property type="term" value="F:methylthioribulose 1-phosphate dehydratase activity"/>
    <property type="evidence" value="ECO:0007669"/>
    <property type="project" value="UniProtKB-EC"/>
</dbReference>
<reference evidence="4 5" key="1">
    <citation type="submission" date="2019-02" db="EMBL/GenBank/DDBJ databases">
        <title>Deep-cultivation of Planctomycetes and their phenomic and genomic characterization uncovers novel biology.</title>
        <authorList>
            <person name="Wiegand S."/>
            <person name="Jogler M."/>
            <person name="Boedeker C."/>
            <person name="Pinto D."/>
            <person name="Vollmers J."/>
            <person name="Rivas-Marin E."/>
            <person name="Kohn T."/>
            <person name="Peeters S.H."/>
            <person name="Heuer A."/>
            <person name="Rast P."/>
            <person name="Oberbeckmann S."/>
            <person name="Bunk B."/>
            <person name="Jeske O."/>
            <person name="Meyerdierks A."/>
            <person name="Storesund J.E."/>
            <person name="Kallscheuer N."/>
            <person name="Luecker S."/>
            <person name="Lage O.M."/>
            <person name="Pohl T."/>
            <person name="Merkel B.J."/>
            <person name="Hornburger P."/>
            <person name="Mueller R.-W."/>
            <person name="Bruemmer F."/>
            <person name="Labrenz M."/>
            <person name="Spormann A.M."/>
            <person name="Op den Camp H."/>
            <person name="Overmann J."/>
            <person name="Amann R."/>
            <person name="Jetten M.S.M."/>
            <person name="Mascher T."/>
            <person name="Medema M.H."/>
            <person name="Devos D.P."/>
            <person name="Kaster A.-K."/>
            <person name="Ovreas L."/>
            <person name="Rohde M."/>
            <person name="Galperin M.Y."/>
            <person name="Jogler C."/>
        </authorList>
    </citation>
    <scope>NUCLEOTIDE SEQUENCE [LARGE SCALE GENOMIC DNA]</scope>
    <source>
        <strain evidence="4 5">Pan265</strain>
    </source>
</reference>
<dbReference type="InterPro" id="IPR001303">
    <property type="entry name" value="Aldolase_II/adducin_N"/>
</dbReference>
<dbReference type="SUPFAM" id="SSF53639">
    <property type="entry name" value="AraD/HMP-PK domain-like"/>
    <property type="match status" value="1"/>
</dbReference>
<dbReference type="EC" id="4.2.1.109" evidence="4"/>
<dbReference type="RefSeq" id="WP_145446195.1">
    <property type="nucleotide sequence ID" value="NZ_CP036280.1"/>
</dbReference>
<evidence type="ECO:0000313" key="5">
    <source>
        <dbReference type="Proteomes" id="UP000320386"/>
    </source>
</evidence>
<dbReference type="EMBL" id="CP036280">
    <property type="protein sequence ID" value="QDU72008.1"/>
    <property type="molecule type" value="Genomic_DNA"/>
</dbReference>
<sequence>MNAPIWQIKKEMCDIGNRIWQRGYCAGNEGNHSVRISEDRVVCTPTGISKGFLDPEDLCIVDMDGNQVESNGKGRKRTSEVLVHLAIYKKQPTVKAVIHSHPPHAVAFCLANIPLPEGIHPEAEVFLGRTIFAKYATPGGPDLPASFIDRINEQTNTILMANHGSVSLGSTLIEAYYRLEILDNYCKQLILTKQLGQVNVLDDNQMTDLLKVKQRFGFPDDRLKCAPTGCVGPDNEAFLTTFGVQPMSASCGCDGQVATPSAAAGGSDADFEQLVRSITDQIMAGAK</sequence>
<dbReference type="SMART" id="SM01007">
    <property type="entry name" value="Aldolase_II"/>
    <property type="match status" value="1"/>
</dbReference>
<protein>
    <submittedName>
        <fullName evidence="4">Methylthioribulose-1-phosphate dehydratase</fullName>
        <ecNumber evidence="4">4.2.1.109</ecNumber>
    </submittedName>
</protein>
<feature type="domain" description="Class II aldolase/adducin N-terminal" evidence="3">
    <location>
        <begin position="10"/>
        <end position="190"/>
    </location>
</feature>
<gene>
    <name evidence="4" type="primary">mtnB</name>
    <name evidence="4" type="ORF">Pan265_18680</name>
</gene>
<dbReference type="GO" id="GO:0019323">
    <property type="term" value="P:pentose catabolic process"/>
    <property type="evidence" value="ECO:0007669"/>
    <property type="project" value="TreeGrafter"/>
</dbReference>
<dbReference type="Gene3D" id="3.40.225.10">
    <property type="entry name" value="Class II aldolase/adducin N-terminal domain"/>
    <property type="match status" value="1"/>
</dbReference>
<dbReference type="KEGG" id="mcad:Pan265_18680"/>
<keyword evidence="1" id="KW-0479">Metal-binding</keyword>
<evidence type="ECO:0000256" key="2">
    <source>
        <dbReference type="ARBA" id="ARBA00023239"/>
    </source>
</evidence>
<dbReference type="OrthoDB" id="9794581at2"/>
<evidence type="ECO:0000256" key="1">
    <source>
        <dbReference type="ARBA" id="ARBA00022723"/>
    </source>
</evidence>
<dbReference type="AlphaFoldDB" id="A0A518BYG9"/>
<dbReference type="GO" id="GO:0046872">
    <property type="term" value="F:metal ion binding"/>
    <property type="evidence" value="ECO:0007669"/>
    <property type="project" value="UniProtKB-KW"/>
</dbReference>
<keyword evidence="2 4" id="KW-0456">Lyase</keyword>
<evidence type="ECO:0000313" key="4">
    <source>
        <dbReference type="EMBL" id="QDU72008.1"/>
    </source>
</evidence>
<dbReference type="Pfam" id="PF00596">
    <property type="entry name" value="Aldolase_II"/>
    <property type="match status" value="1"/>
</dbReference>
<dbReference type="InterPro" id="IPR050197">
    <property type="entry name" value="Aldolase_class_II_sugar_metab"/>
</dbReference>
<dbReference type="Proteomes" id="UP000320386">
    <property type="component" value="Chromosome"/>
</dbReference>
<name>A0A518BYG9_9BACT</name>
<accession>A0A518BYG9</accession>
<dbReference type="InterPro" id="IPR036409">
    <property type="entry name" value="Aldolase_II/adducin_N_sf"/>
</dbReference>
<proteinExistence type="predicted"/>
<dbReference type="PANTHER" id="PTHR22789">
    <property type="entry name" value="FUCULOSE PHOSPHATE ALDOLASE"/>
    <property type="match status" value="1"/>
</dbReference>
<keyword evidence="5" id="KW-1185">Reference proteome</keyword>
<dbReference type="GO" id="GO:0005829">
    <property type="term" value="C:cytosol"/>
    <property type="evidence" value="ECO:0007669"/>
    <property type="project" value="TreeGrafter"/>
</dbReference>